<proteinExistence type="predicted"/>
<dbReference type="Proteomes" id="UP000652761">
    <property type="component" value="Unassembled WGS sequence"/>
</dbReference>
<protein>
    <submittedName>
        <fullName evidence="1">Uncharacterized protein</fullName>
    </submittedName>
</protein>
<reference evidence="1" key="1">
    <citation type="submission" date="2017-07" db="EMBL/GenBank/DDBJ databases">
        <title>Taro Niue Genome Assembly and Annotation.</title>
        <authorList>
            <person name="Atibalentja N."/>
            <person name="Keating K."/>
            <person name="Fields C.J."/>
        </authorList>
    </citation>
    <scope>NUCLEOTIDE SEQUENCE</scope>
    <source>
        <strain evidence="1">Niue_2</strain>
        <tissue evidence="1">Leaf</tissue>
    </source>
</reference>
<accession>A0A843X5C2</accession>
<dbReference type="EMBL" id="NMUH01006084">
    <property type="protein sequence ID" value="MQM14421.1"/>
    <property type="molecule type" value="Genomic_DNA"/>
</dbReference>
<comment type="caution">
    <text evidence="1">The sequence shown here is derived from an EMBL/GenBank/DDBJ whole genome shotgun (WGS) entry which is preliminary data.</text>
</comment>
<organism evidence="1 2">
    <name type="scientific">Colocasia esculenta</name>
    <name type="common">Wild taro</name>
    <name type="synonym">Arum esculentum</name>
    <dbReference type="NCBI Taxonomy" id="4460"/>
    <lineage>
        <taxon>Eukaryota</taxon>
        <taxon>Viridiplantae</taxon>
        <taxon>Streptophyta</taxon>
        <taxon>Embryophyta</taxon>
        <taxon>Tracheophyta</taxon>
        <taxon>Spermatophyta</taxon>
        <taxon>Magnoliopsida</taxon>
        <taxon>Liliopsida</taxon>
        <taxon>Araceae</taxon>
        <taxon>Aroideae</taxon>
        <taxon>Colocasieae</taxon>
        <taxon>Colocasia</taxon>
    </lineage>
</organism>
<dbReference type="AlphaFoldDB" id="A0A843X5C2"/>
<feature type="non-terminal residue" evidence="1">
    <location>
        <position position="1"/>
    </location>
</feature>
<keyword evidence="2" id="KW-1185">Reference proteome</keyword>
<sequence>MRCLSRLPFPSRWDRDGLGGHDSIWSTSGAFVARLACRLVPQGRVCPYDLMVGTRQTPDCCFGNPFLGVVRGGIVGCSSLTSWCVRGAGWFCLWDLDLVEVQDVGACVVRHWSHVVAPVFCELLCLGGCVPRCCFHIVFDSAGSAGSSLASASIGVPTALAVVSALRVLSGCLVQTPDCCFSNPFLGAVHGGTVGCGGCAYGETVLLTWLLGVSRGDTWLFLPDLVEVRDVGACVMRLWSHVVAPVFRELLCLGRCLPRCCFRIVFDSAGSTGVMFGPTLVVGRGVYSVPLLCADISTSSEEIVRSDSECDTVCVPCALIVSFVHCFVHCSMFEALSFPPLGNFVLVVPCGCTITAVGRLLCLVLVALSVVRQALVMAYVWVSPLALGSECVQLGYPVLTSSLVLPLRMCLWSVWFSFLWLHSCCVSLSDHEDDLGEVLAVAKLCGAIQRSLVDDLL</sequence>
<evidence type="ECO:0000313" key="1">
    <source>
        <dbReference type="EMBL" id="MQM14421.1"/>
    </source>
</evidence>
<evidence type="ECO:0000313" key="2">
    <source>
        <dbReference type="Proteomes" id="UP000652761"/>
    </source>
</evidence>
<name>A0A843X5C2_COLES</name>
<gene>
    <name evidence="1" type="ORF">Taro_047352</name>
</gene>